<dbReference type="InterPro" id="IPR035968">
    <property type="entry name" value="ATP_synth_F1_ATPase_gsu"/>
</dbReference>
<keyword evidence="9" id="KW-0472">Membrane</keyword>
<protein>
    <recommendedName>
        <fullName evidence="3">ATP synthase subunit gamma, mitochondrial</fullName>
    </recommendedName>
    <alternativeName>
        <fullName evidence="12">F-ATPase gamma subunit</fullName>
    </alternativeName>
</protein>
<evidence type="ECO:0000256" key="1">
    <source>
        <dbReference type="ARBA" id="ARBA00004637"/>
    </source>
</evidence>
<comment type="subcellular location">
    <subcellularLocation>
        <location evidence="1">Mitochondrion inner membrane</location>
        <topology evidence="1">Peripheral membrane protein</topology>
    </subcellularLocation>
</comment>
<dbReference type="FunCoup" id="D7G5C6">
    <property type="interactions" value="318"/>
</dbReference>
<evidence type="ECO:0000256" key="2">
    <source>
        <dbReference type="ARBA" id="ARBA00007681"/>
    </source>
</evidence>
<dbReference type="GO" id="GO:0005743">
    <property type="term" value="C:mitochondrial inner membrane"/>
    <property type="evidence" value="ECO:0007669"/>
    <property type="project" value="UniProtKB-SubCell"/>
</dbReference>
<keyword evidence="6" id="KW-0999">Mitochondrion inner membrane</keyword>
<dbReference type="PROSITE" id="PS00153">
    <property type="entry name" value="ATPASE_GAMMA"/>
    <property type="match status" value="1"/>
</dbReference>
<dbReference type="PRINTS" id="PR00126">
    <property type="entry name" value="ATPASEGAMMA"/>
</dbReference>
<dbReference type="EMBL" id="FN649742">
    <property type="protein sequence ID" value="CBJ27280.1"/>
    <property type="molecule type" value="Genomic_DNA"/>
</dbReference>
<evidence type="ECO:0000313" key="14">
    <source>
        <dbReference type="Proteomes" id="UP000002630"/>
    </source>
</evidence>
<keyword evidence="5" id="KW-0375">Hydrogen ion transport</keyword>
<dbReference type="Gene3D" id="3.40.1380.10">
    <property type="match status" value="1"/>
</dbReference>
<keyword evidence="11" id="KW-0066">ATP synthesis</keyword>
<dbReference type="GO" id="GO:0045259">
    <property type="term" value="C:proton-transporting ATP synthase complex"/>
    <property type="evidence" value="ECO:0007669"/>
    <property type="project" value="UniProtKB-KW"/>
</dbReference>
<dbReference type="Gene3D" id="1.10.287.80">
    <property type="entry name" value="ATP synthase, gamma subunit, helix hairpin domain"/>
    <property type="match status" value="1"/>
</dbReference>
<dbReference type="EMBL" id="FN648852">
    <property type="protein sequence ID" value="CBJ27280.1"/>
    <property type="molecule type" value="Genomic_DNA"/>
</dbReference>
<dbReference type="InParanoid" id="D7G5C6"/>
<evidence type="ECO:0000256" key="4">
    <source>
        <dbReference type="ARBA" id="ARBA00022448"/>
    </source>
</evidence>
<name>D7G5C6_ECTSI</name>
<gene>
    <name evidence="13" type="ORF">Esi_0063_0125</name>
</gene>
<dbReference type="FunFam" id="1.10.287.80:FF:000001">
    <property type="entry name" value="ATP synthase gamma chain"/>
    <property type="match status" value="1"/>
</dbReference>
<dbReference type="HAMAP" id="MF_00815">
    <property type="entry name" value="ATP_synth_gamma_bact"/>
    <property type="match status" value="1"/>
</dbReference>
<dbReference type="NCBIfam" id="TIGR01146">
    <property type="entry name" value="ATPsyn_F1gamma"/>
    <property type="match status" value="1"/>
</dbReference>
<evidence type="ECO:0000256" key="6">
    <source>
        <dbReference type="ARBA" id="ARBA00022792"/>
    </source>
</evidence>
<evidence type="ECO:0000256" key="7">
    <source>
        <dbReference type="ARBA" id="ARBA00023065"/>
    </source>
</evidence>
<accession>D7G5C6</accession>
<evidence type="ECO:0000313" key="13">
    <source>
        <dbReference type="EMBL" id="CBJ27280.1"/>
    </source>
</evidence>
<keyword evidence="10" id="KW-0139">CF(1)</keyword>
<dbReference type="STRING" id="2880.D7G5C6"/>
<evidence type="ECO:0000256" key="5">
    <source>
        <dbReference type="ARBA" id="ARBA00022781"/>
    </source>
</evidence>
<evidence type="ECO:0000256" key="10">
    <source>
        <dbReference type="ARBA" id="ARBA00023196"/>
    </source>
</evidence>
<dbReference type="PIRSF" id="PIRSF039089">
    <property type="entry name" value="ATP_synthase_gamma"/>
    <property type="match status" value="1"/>
</dbReference>
<dbReference type="InterPro" id="IPR023632">
    <property type="entry name" value="ATP_synth_F1_gsu_CS"/>
</dbReference>
<evidence type="ECO:0000256" key="11">
    <source>
        <dbReference type="ARBA" id="ARBA00023310"/>
    </source>
</evidence>
<keyword evidence="4" id="KW-0813">Transport</keyword>
<reference evidence="13 14" key="1">
    <citation type="journal article" date="2010" name="Nature">
        <title>The Ectocarpus genome and the independent evolution of multicellularity in brown algae.</title>
        <authorList>
            <person name="Cock J.M."/>
            <person name="Sterck L."/>
            <person name="Rouze P."/>
            <person name="Scornet D."/>
            <person name="Allen A.E."/>
            <person name="Amoutzias G."/>
            <person name="Anthouard V."/>
            <person name="Artiguenave F."/>
            <person name="Aury J.M."/>
            <person name="Badger J.H."/>
            <person name="Beszteri B."/>
            <person name="Billiau K."/>
            <person name="Bonnet E."/>
            <person name="Bothwell J.H."/>
            <person name="Bowler C."/>
            <person name="Boyen C."/>
            <person name="Brownlee C."/>
            <person name="Carrano C.J."/>
            <person name="Charrier B."/>
            <person name="Cho G.Y."/>
            <person name="Coelho S.M."/>
            <person name="Collen J."/>
            <person name="Corre E."/>
            <person name="Da Silva C."/>
            <person name="Delage L."/>
            <person name="Delaroque N."/>
            <person name="Dittami S.M."/>
            <person name="Doulbeau S."/>
            <person name="Elias M."/>
            <person name="Farnham G."/>
            <person name="Gachon C.M."/>
            <person name="Gschloessl B."/>
            <person name="Heesch S."/>
            <person name="Jabbari K."/>
            <person name="Jubin C."/>
            <person name="Kawai H."/>
            <person name="Kimura K."/>
            <person name="Kloareg B."/>
            <person name="Kupper F.C."/>
            <person name="Lang D."/>
            <person name="Le Bail A."/>
            <person name="Leblanc C."/>
            <person name="Lerouge P."/>
            <person name="Lohr M."/>
            <person name="Lopez P.J."/>
            <person name="Martens C."/>
            <person name="Maumus F."/>
            <person name="Michel G."/>
            <person name="Miranda-Saavedra D."/>
            <person name="Morales J."/>
            <person name="Moreau H."/>
            <person name="Motomura T."/>
            <person name="Nagasato C."/>
            <person name="Napoli C.A."/>
            <person name="Nelson D.R."/>
            <person name="Nyvall-Collen P."/>
            <person name="Peters A.F."/>
            <person name="Pommier C."/>
            <person name="Potin P."/>
            <person name="Poulain J."/>
            <person name="Quesneville H."/>
            <person name="Read B."/>
            <person name="Rensing S.A."/>
            <person name="Ritter A."/>
            <person name="Rousvoal S."/>
            <person name="Samanta M."/>
            <person name="Samson G."/>
            <person name="Schroeder D.C."/>
            <person name="Segurens B."/>
            <person name="Strittmatter M."/>
            <person name="Tonon T."/>
            <person name="Tregear J.W."/>
            <person name="Valentin K."/>
            <person name="von Dassow P."/>
            <person name="Yamagishi T."/>
            <person name="Van de Peer Y."/>
            <person name="Wincker P."/>
        </authorList>
    </citation>
    <scope>NUCLEOTIDE SEQUENCE [LARGE SCALE GENOMIC DNA]</scope>
    <source>
        <strain evidence="14">Ec32 / CCAP1310/4</strain>
    </source>
</reference>
<dbReference type="InterPro" id="IPR000131">
    <property type="entry name" value="ATP_synth_F1_gsu"/>
</dbReference>
<evidence type="ECO:0000256" key="12">
    <source>
        <dbReference type="ARBA" id="ARBA00031066"/>
    </source>
</evidence>
<dbReference type="CDD" id="cd12151">
    <property type="entry name" value="F1-ATPase_gamma"/>
    <property type="match status" value="1"/>
</dbReference>
<evidence type="ECO:0000256" key="9">
    <source>
        <dbReference type="ARBA" id="ARBA00023136"/>
    </source>
</evidence>
<dbReference type="OMA" id="MQITSAM"/>
<dbReference type="Proteomes" id="UP000002630">
    <property type="component" value="Linkage Group LG17"/>
</dbReference>
<organism evidence="13 14">
    <name type="scientific">Ectocarpus siliculosus</name>
    <name type="common">Brown alga</name>
    <name type="synonym">Conferva siliculosa</name>
    <dbReference type="NCBI Taxonomy" id="2880"/>
    <lineage>
        <taxon>Eukaryota</taxon>
        <taxon>Sar</taxon>
        <taxon>Stramenopiles</taxon>
        <taxon>Ochrophyta</taxon>
        <taxon>PX clade</taxon>
        <taxon>Phaeophyceae</taxon>
        <taxon>Ectocarpales</taxon>
        <taxon>Ectocarpaceae</taxon>
        <taxon>Ectocarpus</taxon>
    </lineage>
</organism>
<dbReference type="OrthoDB" id="239812at2759"/>
<dbReference type="FunFam" id="3.40.1380.10:FF:000003">
    <property type="entry name" value="ATP synthase subunit gamma"/>
    <property type="match status" value="1"/>
</dbReference>
<proteinExistence type="inferred from homology"/>
<keyword evidence="7" id="KW-0406">Ion transport</keyword>
<evidence type="ECO:0000256" key="3">
    <source>
        <dbReference type="ARBA" id="ARBA00020843"/>
    </source>
</evidence>
<keyword evidence="14" id="KW-1185">Reference proteome</keyword>
<evidence type="ECO:0000256" key="8">
    <source>
        <dbReference type="ARBA" id="ARBA00023128"/>
    </source>
</evidence>
<keyword evidence="8" id="KW-0496">Mitochondrion</keyword>
<sequence>MHAHACRTLRQARPLGSSLSVRGMATEKQIMMRINATKNISKITQSMKMVSAAKLRGDQARLDKAQPFNAWTAELNEPPMVTEDGIDTSGWPQKNLIVAISSDRGLCGGVNSFVTRAIKKMMISTKEQGKETTLFVVGEKGRSQLSRVHADEMTAACTDATTPMQFGMATAMATEALKNDFDTMHIVFNVFKSAIAYDTSIKSLPNLAKEGGEEQMVEYEFEPDTKEEVMQDMYEYLVASQMWHSLMESATSEQSSRMNAMENASKNAGEMIDSLTLIYNRARQSRITTELIEIISGASALEEAK</sequence>
<dbReference type="AlphaFoldDB" id="D7G5C6"/>
<dbReference type="SUPFAM" id="SSF52943">
    <property type="entry name" value="ATP synthase (F1-ATPase), gamma subunit"/>
    <property type="match status" value="1"/>
</dbReference>
<dbReference type="PANTHER" id="PTHR11693:SF22">
    <property type="entry name" value="ATP SYNTHASE SUBUNIT GAMMA, MITOCHONDRIAL"/>
    <property type="match status" value="1"/>
</dbReference>
<comment type="similarity">
    <text evidence="2">Belongs to the ATPase gamma chain family.</text>
</comment>
<dbReference type="GO" id="GO:0046933">
    <property type="term" value="F:proton-transporting ATP synthase activity, rotational mechanism"/>
    <property type="evidence" value="ECO:0007669"/>
    <property type="project" value="InterPro"/>
</dbReference>
<dbReference type="Pfam" id="PF00231">
    <property type="entry name" value="ATP-synt"/>
    <property type="match status" value="1"/>
</dbReference>
<dbReference type="eggNOG" id="KOG1531">
    <property type="taxonomic scope" value="Eukaryota"/>
</dbReference>
<dbReference type="PANTHER" id="PTHR11693">
    <property type="entry name" value="ATP SYNTHASE GAMMA CHAIN"/>
    <property type="match status" value="1"/>
</dbReference>